<sequence length="354" mass="39420">MPAKSPSSKGAKKEIKTEMSSPTHSSVANGDNESEYSFGLPPAPDPILAPFPCTEDDLILCHAPTTDPTTYPIFVSRNGRWGRYYLPSNNRTIESSASSTNNTANGNGNNAKSEFAGLSLFLNQFPCSQDDMTLDPCPNSGPNPTFSSQNGRWEWMFLPSNTGIESSPPKATVEDMPEANPNMQRSDSPLSTIDLDAFLFPFHILENDDDHPPVPSIVDDVAGQAKTVKHVKFFMDTTHDKHFVPIEVTHLIGHANWEQWLSSMRLLFRQHSVWSVVTSEIQPLPPSHNLYLWYERMCDCAIGLIYANVSEEIRKSACFINIACDDDPEVLISHLYVHYSSPDSDDVHSEDELD</sequence>
<proteinExistence type="predicted"/>
<reference evidence="2 3" key="1">
    <citation type="journal article" date="2016" name="BMC Genomics">
        <title>Genome sequencing and secondary metabolism of the postharvest pathogen Penicillium griseofulvum.</title>
        <authorList>
            <person name="Banani H."/>
            <person name="Marcet-Houben M."/>
            <person name="Ballester A.R."/>
            <person name="Abbruscato P."/>
            <person name="Gonzalez-Candelas L."/>
            <person name="Gabaldon T."/>
            <person name="Spadaro D."/>
        </authorList>
    </citation>
    <scope>NUCLEOTIDE SEQUENCE [LARGE SCALE GENOMIC DNA]</scope>
    <source>
        <strain evidence="2 3">PG3</strain>
    </source>
</reference>
<gene>
    <name evidence="2" type="ORF">PGRI_077080</name>
</gene>
<dbReference type="EMBL" id="LHQR01000013">
    <property type="protein sequence ID" value="KXG54564.1"/>
    <property type="molecule type" value="Genomic_DNA"/>
</dbReference>
<dbReference type="GeneID" id="63710722"/>
<keyword evidence="3" id="KW-1185">Reference proteome</keyword>
<feature type="region of interest" description="Disordered" evidence="1">
    <location>
        <begin position="1"/>
        <end position="39"/>
    </location>
</feature>
<accession>A0A135M026</accession>
<name>A0A135M026_PENPA</name>
<evidence type="ECO:0000256" key="1">
    <source>
        <dbReference type="SAM" id="MobiDB-lite"/>
    </source>
</evidence>
<organism evidence="2 3">
    <name type="scientific">Penicillium patulum</name>
    <name type="common">Penicillium griseofulvum</name>
    <dbReference type="NCBI Taxonomy" id="5078"/>
    <lineage>
        <taxon>Eukaryota</taxon>
        <taxon>Fungi</taxon>
        <taxon>Dikarya</taxon>
        <taxon>Ascomycota</taxon>
        <taxon>Pezizomycotina</taxon>
        <taxon>Eurotiomycetes</taxon>
        <taxon>Eurotiomycetidae</taxon>
        <taxon>Eurotiales</taxon>
        <taxon>Aspergillaceae</taxon>
        <taxon>Penicillium</taxon>
    </lineage>
</organism>
<feature type="compositionally biased region" description="Polar residues" evidence="1">
    <location>
        <begin position="18"/>
        <end position="31"/>
    </location>
</feature>
<comment type="caution">
    <text evidence="2">The sequence shown here is derived from an EMBL/GenBank/DDBJ whole genome shotgun (WGS) entry which is preliminary data.</text>
</comment>
<dbReference type="AlphaFoldDB" id="A0A135M026"/>
<dbReference type="OrthoDB" id="4367615at2759"/>
<evidence type="ECO:0000313" key="3">
    <source>
        <dbReference type="Proteomes" id="UP000070168"/>
    </source>
</evidence>
<protein>
    <submittedName>
        <fullName evidence="2">Uncharacterized protein</fullName>
    </submittedName>
</protein>
<dbReference type="Proteomes" id="UP000070168">
    <property type="component" value="Unassembled WGS sequence"/>
</dbReference>
<evidence type="ECO:0000313" key="2">
    <source>
        <dbReference type="EMBL" id="KXG54564.1"/>
    </source>
</evidence>
<dbReference type="RefSeq" id="XP_040653099.1">
    <property type="nucleotide sequence ID" value="XM_040795422.1"/>
</dbReference>
<dbReference type="OMA" id="WEWIFLP"/>